<evidence type="ECO:0000256" key="1">
    <source>
        <dbReference type="ARBA" id="ARBA00004365"/>
    </source>
</evidence>
<feature type="domain" description="Flagellar basal body rod protein N-terminal" evidence="8">
    <location>
        <begin position="8"/>
        <end position="37"/>
    </location>
</feature>
<dbReference type="Pfam" id="PF06429">
    <property type="entry name" value="Flg_bbr_C"/>
    <property type="match status" value="1"/>
</dbReference>
<keyword evidence="11" id="KW-0969">Cilium</keyword>
<feature type="domain" description="Flagellar hook-associated protein FlgK helical" evidence="10">
    <location>
        <begin position="101"/>
        <end position="335"/>
    </location>
</feature>
<dbReference type="GO" id="GO:0005198">
    <property type="term" value="F:structural molecule activity"/>
    <property type="evidence" value="ECO:0007669"/>
    <property type="project" value="UniProtKB-UniRule"/>
</dbReference>
<gene>
    <name evidence="7" type="primary">flgK</name>
    <name evidence="11" type="ORF">HNR32_001980</name>
</gene>
<feature type="domain" description="Flagellar basal-body/hook protein C-terminal" evidence="9">
    <location>
        <begin position="529"/>
        <end position="567"/>
    </location>
</feature>
<reference evidence="11 12" key="1">
    <citation type="submission" date="2020-08" db="EMBL/GenBank/DDBJ databases">
        <title>Genomic Encyclopedia of Type Strains, Phase IV (KMG-IV): sequencing the most valuable type-strain genomes for metagenomic binning, comparative biology and taxonomic classification.</title>
        <authorList>
            <person name="Goeker M."/>
        </authorList>
    </citation>
    <scope>NUCLEOTIDE SEQUENCE [LARGE SCALE GENOMIC DNA]</scope>
    <source>
        <strain evidence="11 12">DSM 24661</strain>
    </source>
</reference>
<dbReference type="Pfam" id="PF00460">
    <property type="entry name" value="Flg_bb_rod"/>
    <property type="match status" value="1"/>
</dbReference>
<dbReference type="GO" id="GO:0044780">
    <property type="term" value="P:bacterial-type flagellum assembly"/>
    <property type="evidence" value="ECO:0007669"/>
    <property type="project" value="InterPro"/>
</dbReference>
<dbReference type="Pfam" id="PF22638">
    <property type="entry name" value="FlgK_D1"/>
    <property type="match status" value="1"/>
</dbReference>
<organism evidence="11 12">
    <name type="scientific">Pectinatus brassicae</name>
    <dbReference type="NCBI Taxonomy" id="862415"/>
    <lineage>
        <taxon>Bacteria</taxon>
        <taxon>Bacillati</taxon>
        <taxon>Bacillota</taxon>
        <taxon>Negativicutes</taxon>
        <taxon>Selenomonadales</taxon>
        <taxon>Selenomonadaceae</taxon>
        <taxon>Pectinatus</taxon>
    </lineage>
</organism>
<evidence type="ECO:0000256" key="3">
    <source>
        <dbReference type="ARBA" id="ARBA00009677"/>
    </source>
</evidence>
<dbReference type="InterPro" id="IPR053927">
    <property type="entry name" value="FlgK_helical"/>
</dbReference>
<keyword evidence="6 7" id="KW-0975">Bacterial flagellum</keyword>
<dbReference type="SUPFAM" id="SSF64518">
    <property type="entry name" value="Phase 1 flagellin"/>
    <property type="match status" value="1"/>
</dbReference>
<dbReference type="PRINTS" id="PR01005">
    <property type="entry name" value="FLGHOOKAP1"/>
</dbReference>
<comment type="subcellular location">
    <subcellularLocation>
        <location evidence="1 7">Bacterial flagellum</location>
    </subcellularLocation>
    <subcellularLocation>
        <location evidence="2 7">Secreted</location>
    </subcellularLocation>
</comment>
<keyword evidence="12" id="KW-1185">Reference proteome</keyword>
<dbReference type="GO" id="GO:0009424">
    <property type="term" value="C:bacterial-type flagellum hook"/>
    <property type="evidence" value="ECO:0007669"/>
    <property type="project" value="UniProtKB-UniRule"/>
</dbReference>
<evidence type="ECO:0000259" key="10">
    <source>
        <dbReference type="Pfam" id="PF22638"/>
    </source>
</evidence>
<proteinExistence type="inferred from homology"/>
<dbReference type="RefSeq" id="WP_183862113.1">
    <property type="nucleotide sequence ID" value="NZ_JACHFH010000025.1"/>
</dbReference>
<dbReference type="InterPro" id="IPR001444">
    <property type="entry name" value="Flag_bb_rod_N"/>
</dbReference>
<keyword evidence="11" id="KW-0282">Flagellum</keyword>
<dbReference type="PANTHER" id="PTHR30033:SF1">
    <property type="entry name" value="FLAGELLAR HOOK-ASSOCIATED PROTEIN 1"/>
    <property type="match status" value="1"/>
</dbReference>
<sequence>MRSTFAGLNTMVSGLQNHQLALDTVGHNLSNDSTEGYSRQSVNLTTVAPSDQITMYGKSYVGNGVDTASITRARDIFADKHYWRDNATKSYYEEKQNNYSTIENVFNDSQINSENVGLKSTINKFWKSWQDLSTDASNDDSRISVRDTGATMADQIKTMAQQMQQQITSQYGQLQSDVTEVNNITSQLADLNKNIRQAEASGGMANDLRDKRDSLVDKLSQYVKVDVTVQSDGSYSISSNGSVLVDGDSKLTLDLQAQNNDEYGITDYNLVFKETGTIYNPANGEISAVQDNVAEDKSYIDKLANYSAFFLTTFNAQHKEGYGIDGANTTDTNFFGENANSYSWINNSASTYEKPYMEKTTASGSEKLRGINIINELTVNTKITDPGGTDYIAARGANVYTNNEPDPVTGAKKGDYIDASGNIVDYDHRIMAKNGTAGGADGSNAVTLSTLFDTSLSEAAINDHVRLIAGSDGNVLTPGDTLSSTNDKSLYSYYNDAMTELGTASSVADNNVTKMGAVVTQLDNARQAVSGVNWNEELTNMIKYQQGYSACARVLTTMDEMLDKLINSTGTVGR</sequence>
<evidence type="ECO:0000313" key="11">
    <source>
        <dbReference type="EMBL" id="MBB5336825.1"/>
    </source>
</evidence>
<evidence type="ECO:0000259" key="8">
    <source>
        <dbReference type="Pfam" id="PF00460"/>
    </source>
</evidence>
<comment type="similarity">
    <text evidence="3 7">Belongs to the flagella basal body rod proteins family.</text>
</comment>
<dbReference type="InterPro" id="IPR010930">
    <property type="entry name" value="Flg_bb/hook_C_dom"/>
</dbReference>
<comment type="caution">
    <text evidence="11">The sequence shown here is derived from an EMBL/GenBank/DDBJ whole genome shotgun (WGS) entry which is preliminary data.</text>
</comment>
<evidence type="ECO:0000256" key="4">
    <source>
        <dbReference type="ARBA" id="ARBA00016244"/>
    </source>
</evidence>
<dbReference type="AlphaFoldDB" id="A0A840UWP1"/>
<keyword evidence="5 7" id="KW-0964">Secreted</keyword>
<evidence type="ECO:0000256" key="6">
    <source>
        <dbReference type="ARBA" id="ARBA00023143"/>
    </source>
</evidence>
<protein>
    <recommendedName>
        <fullName evidence="4 7">Flagellar hook-associated protein 1</fullName>
        <shortName evidence="7">HAP1</shortName>
    </recommendedName>
</protein>
<keyword evidence="11" id="KW-0966">Cell projection</keyword>
<dbReference type="EMBL" id="JACHFH010000025">
    <property type="protein sequence ID" value="MBB5336825.1"/>
    <property type="molecule type" value="Genomic_DNA"/>
</dbReference>
<name>A0A840UWP1_9FIRM</name>
<dbReference type="NCBIfam" id="TIGR02492">
    <property type="entry name" value="flgK_ends"/>
    <property type="match status" value="1"/>
</dbReference>
<dbReference type="PANTHER" id="PTHR30033">
    <property type="entry name" value="FLAGELLAR HOOK-ASSOCIATED PROTEIN 1"/>
    <property type="match status" value="1"/>
</dbReference>
<evidence type="ECO:0000313" key="12">
    <source>
        <dbReference type="Proteomes" id="UP000559117"/>
    </source>
</evidence>
<dbReference type="GO" id="GO:0005576">
    <property type="term" value="C:extracellular region"/>
    <property type="evidence" value="ECO:0007669"/>
    <property type="project" value="UniProtKB-SubCell"/>
</dbReference>
<evidence type="ECO:0000256" key="7">
    <source>
        <dbReference type="RuleBase" id="RU362065"/>
    </source>
</evidence>
<dbReference type="Proteomes" id="UP000559117">
    <property type="component" value="Unassembled WGS sequence"/>
</dbReference>
<evidence type="ECO:0000256" key="5">
    <source>
        <dbReference type="ARBA" id="ARBA00022525"/>
    </source>
</evidence>
<evidence type="ECO:0000256" key="2">
    <source>
        <dbReference type="ARBA" id="ARBA00004613"/>
    </source>
</evidence>
<evidence type="ECO:0000259" key="9">
    <source>
        <dbReference type="Pfam" id="PF06429"/>
    </source>
</evidence>
<dbReference type="InterPro" id="IPR002371">
    <property type="entry name" value="FlgK"/>
</dbReference>
<accession>A0A840UWP1</accession>